<proteinExistence type="predicted"/>
<reference evidence="1 2" key="1">
    <citation type="submission" date="2019-03" db="EMBL/GenBank/DDBJ databases">
        <title>Genomic Encyclopedia of Type Strains, Phase III (KMG-III): the genomes of soil and plant-associated and newly described type strains.</title>
        <authorList>
            <person name="Whitman W."/>
        </authorList>
    </citation>
    <scope>NUCLEOTIDE SEQUENCE [LARGE SCALE GENOMIC DNA]</scope>
    <source>
        <strain evidence="1 2">VKM Ac-2575</strain>
    </source>
</reference>
<dbReference type="Proteomes" id="UP000295151">
    <property type="component" value="Unassembled WGS sequence"/>
</dbReference>
<protein>
    <submittedName>
        <fullName evidence="1">Uncharacterized protein</fullName>
    </submittedName>
</protein>
<dbReference type="EMBL" id="SOCE01000002">
    <property type="protein sequence ID" value="TDU83998.1"/>
    <property type="molecule type" value="Genomic_DNA"/>
</dbReference>
<evidence type="ECO:0000313" key="1">
    <source>
        <dbReference type="EMBL" id="TDU83998.1"/>
    </source>
</evidence>
<dbReference type="AlphaFoldDB" id="A0A4R7SZL6"/>
<comment type="caution">
    <text evidence="1">The sequence shown here is derived from an EMBL/GenBank/DDBJ whole genome shotgun (WGS) entry which is preliminary data.</text>
</comment>
<gene>
    <name evidence="1" type="ORF">EV138_6463</name>
</gene>
<sequence>MLERLPMYREAAGQCMGALPERFDVAAGFAENLQEHLDLHSSKRIHAQQ</sequence>
<organism evidence="1 2">
    <name type="scientific">Kribbella voronezhensis</name>
    <dbReference type="NCBI Taxonomy" id="2512212"/>
    <lineage>
        <taxon>Bacteria</taxon>
        <taxon>Bacillati</taxon>
        <taxon>Actinomycetota</taxon>
        <taxon>Actinomycetes</taxon>
        <taxon>Propionibacteriales</taxon>
        <taxon>Kribbellaceae</taxon>
        <taxon>Kribbella</taxon>
    </lineage>
</organism>
<evidence type="ECO:0000313" key="2">
    <source>
        <dbReference type="Proteomes" id="UP000295151"/>
    </source>
</evidence>
<keyword evidence="2" id="KW-1185">Reference proteome</keyword>
<name>A0A4R7SZL6_9ACTN</name>
<accession>A0A4R7SZL6</accession>